<feature type="transmembrane region" description="Helical" evidence="12">
    <location>
        <begin position="54"/>
        <end position="72"/>
    </location>
</feature>
<name>A0A9P8CFM1_9HELO</name>
<dbReference type="InterPro" id="IPR002076">
    <property type="entry name" value="ELO_fam"/>
</dbReference>
<keyword evidence="6 12" id="KW-0276">Fatty acid metabolism</keyword>
<evidence type="ECO:0000256" key="10">
    <source>
        <dbReference type="ARBA" id="ARBA00023160"/>
    </source>
</evidence>
<evidence type="ECO:0000256" key="11">
    <source>
        <dbReference type="ARBA" id="ARBA00047375"/>
    </source>
</evidence>
<comment type="caution">
    <text evidence="13">The sequence shown here is derived from an EMBL/GenBank/DDBJ whole genome shotgun (WGS) entry which is preliminary data.</text>
</comment>
<keyword evidence="10 12" id="KW-0275">Fatty acid biosynthesis</keyword>
<feature type="transmembrane region" description="Helical" evidence="12">
    <location>
        <begin position="221"/>
        <end position="239"/>
    </location>
</feature>
<evidence type="ECO:0000256" key="1">
    <source>
        <dbReference type="ARBA" id="ARBA00004141"/>
    </source>
</evidence>
<dbReference type="Proteomes" id="UP000887226">
    <property type="component" value="Unassembled WGS sequence"/>
</dbReference>
<dbReference type="PANTHER" id="PTHR11157:SF134">
    <property type="entry name" value="ELONGATION OF FATTY ACIDS PROTEIN 1-RELATED"/>
    <property type="match status" value="1"/>
</dbReference>
<organism evidence="13 14">
    <name type="scientific">Calycina marina</name>
    <dbReference type="NCBI Taxonomy" id="1763456"/>
    <lineage>
        <taxon>Eukaryota</taxon>
        <taxon>Fungi</taxon>
        <taxon>Dikarya</taxon>
        <taxon>Ascomycota</taxon>
        <taxon>Pezizomycotina</taxon>
        <taxon>Leotiomycetes</taxon>
        <taxon>Helotiales</taxon>
        <taxon>Pezizellaceae</taxon>
        <taxon>Calycina</taxon>
    </lineage>
</organism>
<keyword evidence="5 12" id="KW-0812">Transmembrane</keyword>
<keyword evidence="3 12" id="KW-0444">Lipid biosynthesis</keyword>
<comment type="catalytic activity">
    <reaction evidence="11">
        <text>a very-long-chain acyl-CoA + malonyl-CoA + H(+) = a very-long-chain 3-oxoacyl-CoA + CO2 + CoA</text>
        <dbReference type="Rhea" id="RHEA:32727"/>
        <dbReference type="ChEBI" id="CHEBI:15378"/>
        <dbReference type="ChEBI" id="CHEBI:16526"/>
        <dbReference type="ChEBI" id="CHEBI:57287"/>
        <dbReference type="ChEBI" id="CHEBI:57384"/>
        <dbReference type="ChEBI" id="CHEBI:90725"/>
        <dbReference type="ChEBI" id="CHEBI:90736"/>
        <dbReference type="EC" id="2.3.1.199"/>
    </reaction>
</comment>
<feature type="transmembrane region" description="Helical" evidence="12">
    <location>
        <begin position="84"/>
        <end position="107"/>
    </location>
</feature>
<keyword evidence="14" id="KW-1185">Reference proteome</keyword>
<evidence type="ECO:0000313" key="14">
    <source>
        <dbReference type="Proteomes" id="UP000887226"/>
    </source>
</evidence>
<dbReference type="GO" id="GO:0005789">
    <property type="term" value="C:endoplasmic reticulum membrane"/>
    <property type="evidence" value="ECO:0007669"/>
    <property type="project" value="TreeGrafter"/>
</dbReference>
<evidence type="ECO:0000256" key="3">
    <source>
        <dbReference type="ARBA" id="ARBA00022516"/>
    </source>
</evidence>
<comment type="subcellular location">
    <subcellularLocation>
        <location evidence="1">Membrane</location>
        <topology evidence="1">Multi-pass membrane protein</topology>
    </subcellularLocation>
</comment>
<dbReference type="GO" id="GO:0034626">
    <property type="term" value="P:fatty acid elongation, polyunsaturated fatty acid"/>
    <property type="evidence" value="ECO:0007669"/>
    <property type="project" value="TreeGrafter"/>
</dbReference>
<sequence>MSSTLSMQHPMVLGPLNLSPWTNFNKVWTAVMGYPAENFRFVTGKTPMSTPQETLGMIVLYLVVIFGGQSFMRDRPALKLNGLFMVHNLLLTVISGALLVLFAQQLIPSLYRHGLYENICGADGWTRSLVVLYYLNYLTKYVELIDTVFLMVKKKPLTLLHCYHHPATALLCHTQLLGRTSVSWVPITLNLFVHVVMYWYYFQSARGVRITWKQWITRFQIAQFVVDLGFVYFASWDYFTSTYAPQLPHVGTCAGEPLAAIAGDVILSSYLVLFISFYIATYKQMSQRRSASKTARKVGLKMEKEIDAPVASSKAL</sequence>
<evidence type="ECO:0000256" key="9">
    <source>
        <dbReference type="ARBA" id="ARBA00023136"/>
    </source>
</evidence>
<dbReference type="GO" id="GO:0030148">
    <property type="term" value="P:sphingolipid biosynthetic process"/>
    <property type="evidence" value="ECO:0007669"/>
    <property type="project" value="TreeGrafter"/>
</dbReference>
<keyword evidence="8 12" id="KW-0443">Lipid metabolism</keyword>
<dbReference type="PANTHER" id="PTHR11157">
    <property type="entry name" value="FATTY ACID ACYL TRANSFERASE-RELATED"/>
    <property type="match status" value="1"/>
</dbReference>
<evidence type="ECO:0000256" key="7">
    <source>
        <dbReference type="ARBA" id="ARBA00022989"/>
    </source>
</evidence>
<evidence type="ECO:0000256" key="12">
    <source>
        <dbReference type="RuleBase" id="RU361115"/>
    </source>
</evidence>
<dbReference type="GO" id="GO:0042761">
    <property type="term" value="P:very long-chain fatty acid biosynthetic process"/>
    <property type="evidence" value="ECO:0007669"/>
    <property type="project" value="TreeGrafter"/>
</dbReference>
<reference evidence="13" key="1">
    <citation type="journal article" date="2021" name="IMA Fungus">
        <title>Genomic characterization of three marine fungi, including Emericellopsis atlantica sp. nov. with signatures of a generalist lifestyle and marine biomass degradation.</title>
        <authorList>
            <person name="Hagestad O.C."/>
            <person name="Hou L."/>
            <person name="Andersen J.H."/>
            <person name="Hansen E.H."/>
            <person name="Altermark B."/>
            <person name="Li C."/>
            <person name="Kuhnert E."/>
            <person name="Cox R.J."/>
            <person name="Crous P.W."/>
            <person name="Spatafora J.W."/>
            <person name="Lail K."/>
            <person name="Amirebrahimi M."/>
            <person name="Lipzen A."/>
            <person name="Pangilinan J."/>
            <person name="Andreopoulos W."/>
            <person name="Hayes R.D."/>
            <person name="Ng V."/>
            <person name="Grigoriev I.V."/>
            <person name="Jackson S.A."/>
            <person name="Sutton T.D.S."/>
            <person name="Dobson A.D.W."/>
            <person name="Rama T."/>
        </authorList>
    </citation>
    <scope>NUCLEOTIDE SEQUENCE</scope>
    <source>
        <strain evidence="13">TRa3180A</strain>
    </source>
</reference>
<evidence type="ECO:0000256" key="6">
    <source>
        <dbReference type="ARBA" id="ARBA00022832"/>
    </source>
</evidence>
<dbReference type="GO" id="GO:0019367">
    <property type="term" value="P:fatty acid elongation, saturated fatty acid"/>
    <property type="evidence" value="ECO:0007669"/>
    <property type="project" value="TreeGrafter"/>
</dbReference>
<dbReference type="EMBL" id="MU253973">
    <property type="protein sequence ID" value="KAG9243481.1"/>
    <property type="molecule type" value="Genomic_DNA"/>
</dbReference>
<feature type="transmembrane region" description="Helical" evidence="12">
    <location>
        <begin position="183"/>
        <end position="201"/>
    </location>
</feature>
<dbReference type="OrthoDB" id="434092at2759"/>
<evidence type="ECO:0000256" key="5">
    <source>
        <dbReference type="ARBA" id="ARBA00022692"/>
    </source>
</evidence>
<evidence type="ECO:0000256" key="4">
    <source>
        <dbReference type="ARBA" id="ARBA00022679"/>
    </source>
</evidence>
<proteinExistence type="inferred from homology"/>
<evidence type="ECO:0000256" key="2">
    <source>
        <dbReference type="ARBA" id="ARBA00007263"/>
    </source>
</evidence>
<protein>
    <recommendedName>
        <fullName evidence="12">Elongation of fatty acids protein</fullName>
        <ecNumber evidence="12">2.3.1.-</ecNumber>
    </recommendedName>
</protein>
<keyword evidence="9 12" id="KW-0472">Membrane</keyword>
<accession>A0A9P8CFM1</accession>
<evidence type="ECO:0000313" key="13">
    <source>
        <dbReference type="EMBL" id="KAG9243481.1"/>
    </source>
</evidence>
<comment type="similarity">
    <text evidence="2 12">Belongs to the ELO family.</text>
</comment>
<gene>
    <name evidence="13" type="ORF">BJ878DRAFT_115143</name>
</gene>
<keyword evidence="4 12" id="KW-0808">Transferase</keyword>
<dbReference type="GO" id="GO:0009922">
    <property type="term" value="F:fatty acid elongase activity"/>
    <property type="evidence" value="ECO:0007669"/>
    <property type="project" value="UniProtKB-EC"/>
</dbReference>
<evidence type="ECO:0000256" key="8">
    <source>
        <dbReference type="ARBA" id="ARBA00023098"/>
    </source>
</evidence>
<keyword evidence="7 12" id="KW-1133">Transmembrane helix</keyword>
<comment type="catalytic activity">
    <reaction evidence="12">
        <text>an acyl-CoA + malonyl-CoA + H(+) = a 3-oxoacyl-CoA + CO2 + CoA</text>
        <dbReference type="Rhea" id="RHEA:50252"/>
        <dbReference type="ChEBI" id="CHEBI:15378"/>
        <dbReference type="ChEBI" id="CHEBI:16526"/>
        <dbReference type="ChEBI" id="CHEBI:57287"/>
        <dbReference type="ChEBI" id="CHEBI:57384"/>
        <dbReference type="ChEBI" id="CHEBI:58342"/>
        <dbReference type="ChEBI" id="CHEBI:90726"/>
    </reaction>
    <physiologicalReaction direction="left-to-right" evidence="12">
        <dbReference type="Rhea" id="RHEA:50253"/>
    </physiologicalReaction>
</comment>
<dbReference type="AlphaFoldDB" id="A0A9P8CFM1"/>
<feature type="transmembrane region" description="Helical" evidence="12">
    <location>
        <begin position="259"/>
        <end position="280"/>
    </location>
</feature>
<dbReference type="Pfam" id="PF01151">
    <property type="entry name" value="ELO"/>
    <property type="match status" value="1"/>
</dbReference>
<dbReference type="GO" id="GO:0034625">
    <property type="term" value="P:fatty acid elongation, monounsaturated fatty acid"/>
    <property type="evidence" value="ECO:0007669"/>
    <property type="project" value="TreeGrafter"/>
</dbReference>
<dbReference type="EC" id="2.3.1.-" evidence="12"/>